<geneLocation type="plasmid" evidence="1 2">
    <name>pGspE55-2</name>
</geneLocation>
<sequence length="72" mass="8344">MYKNLKAEMARRGVMVKDIAELLNVRRSTASDKINGKFRFYYDEALKIKKEFFPDLDLEYLFASDGSKGKTA</sequence>
<dbReference type="AlphaFoldDB" id="A0A679FWI1"/>
<accession>A0A679FWI1</accession>
<dbReference type="InterPro" id="IPR010982">
    <property type="entry name" value="Lambda_DNA-bd_dom_sf"/>
</dbReference>
<proteinExistence type="predicted"/>
<dbReference type="Proteomes" id="UP000501421">
    <property type="component" value="Plasmid pGspE55-2"/>
</dbReference>
<gene>
    <name evidence="1" type="ORF">GsuE55_38880</name>
</gene>
<reference evidence="2" key="1">
    <citation type="journal article" date="2020" name="Microbiol. Resour. Announc.">
        <title>Complete Genome Sequence of Geobacillus sp. Strain E55-1, Isolated from Mine Geyser in Japan.</title>
        <authorList>
            <person name="Miyazaki K."/>
            <person name="Hase E."/>
            <person name="Tokito N."/>
        </authorList>
    </citation>
    <scope>NUCLEOTIDE SEQUENCE [LARGE SCALE GENOMIC DNA]</scope>
    <source>
        <strain evidence="2">E55-1</strain>
        <plasmid evidence="2">pGspE55-2</plasmid>
    </source>
</reference>
<name>A0A679FWI1_9BACL</name>
<protein>
    <recommendedName>
        <fullName evidence="3">DNA-binding protein</fullName>
    </recommendedName>
</protein>
<evidence type="ECO:0008006" key="3">
    <source>
        <dbReference type="Google" id="ProtNLM"/>
    </source>
</evidence>
<keyword evidence="2" id="KW-1185">Reference proteome</keyword>
<dbReference type="SUPFAM" id="SSF47413">
    <property type="entry name" value="lambda repressor-like DNA-binding domains"/>
    <property type="match status" value="1"/>
</dbReference>
<dbReference type="GO" id="GO:0003677">
    <property type="term" value="F:DNA binding"/>
    <property type="evidence" value="ECO:0007669"/>
    <property type="project" value="InterPro"/>
</dbReference>
<keyword evidence="1" id="KW-0614">Plasmid</keyword>
<evidence type="ECO:0000313" key="1">
    <source>
        <dbReference type="EMBL" id="BBW99055.1"/>
    </source>
</evidence>
<dbReference type="EMBL" id="AP022559">
    <property type="protein sequence ID" value="BBW99055.1"/>
    <property type="molecule type" value="Genomic_DNA"/>
</dbReference>
<organism evidence="1 2">
    <name type="scientific">Geobacillus subterraneus</name>
    <dbReference type="NCBI Taxonomy" id="129338"/>
    <lineage>
        <taxon>Bacteria</taxon>
        <taxon>Bacillati</taxon>
        <taxon>Bacillota</taxon>
        <taxon>Bacilli</taxon>
        <taxon>Bacillales</taxon>
        <taxon>Anoxybacillaceae</taxon>
        <taxon>Geobacillus</taxon>
    </lineage>
</organism>
<dbReference type="RefSeq" id="WP_013524452.1">
    <property type="nucleotide sequence ID" value="NZ_AP022559.1"/>
</dbReference>
<evidence type="ECO:0000313" key="2">
    <source>
        <dbReference type="Proteomes" id="UP000501421"/>
    </source>
</evidence>